<dbReference type="EMBL" id="JAPUFD010000010">
    <property type="protein sequence ID" value="MDI1489586.1"/>
    <property type="molecule type" value="Genomic_DNA"/>
</dbReference>
<organism evidence="8 9">
    <name type="scientific">Ramalina farinacea</name>
    <dbReference type="NCBI Taxonomy" id="258253"/>
    <lineage>
        <taxon>Eukaryota</taxon>
        <taxon>Fungi</taxon>
        <taxon>Dikarya</taxon>
        <taxon>Ascomycota</taxon>
        <taxon>Pezizomycotina</taxon>
        <taxon>Lecanoromycetes</taxon>
        <taxon>OSLEUM clade</taxon>
        <taxon>Lecanoromycetidae</taxon>
        <taxon>Lecanorales</taxon>
        <taxon>Lecanorineae</taxon>
        <taxon>Ramalinaceae</taxon>
        <taxon>Ramalina</taxon>
    </lineage>
</organism>
<feature type="transmembrane region" description="Helical" evidence="7">
    <location>
        <begin position="138"/>
        <end position="158"/>
    </location>
</feature>
<dbReference type="PANTHER" id="PTHR31123">
    <property type="entry name" value="ACCUMULATION OF DYADS PROTEIN 2-RELATED"/>
    <property type="match status" value="1"/>
</dbReference>
<comment type="caution">
    <text evidence="8">The sequence shown here is derived from an EMBL/GenBank/DDBJ whole genome shotgun (WGS) entry which is preliminary data.</text>
</comment>
<dbReference type="Pfam" id="PF01184">
    <property type="entry name" value="Gpr1_Fun34_YaaH"/>
    <property type="match status" value="1"/>
</dbReference>
<evidence type="ECO:0000313" key="9">
    <source>
        <dbReference type="Proteomes" id="UP001161017"/>
    </source>
</evidence>
<dbReference type="PANTHER" id="PTHR31123:SF1">
    <property type="entry name" value="ACCUMULATION OF DYADS PROTEIN 2-RELATED"/>
    <property type="match status" value="1"/>
</dbReference>
<protein>
    <submittedName>
        <fullName evidence="8">Uncharacterized protein</fullName>
    </submittedName>
</protein>
<proteinExistence type="inferred from homology"/>
<accession>A0AA43TS91</accession>
<keyword evidence="4 7" id="KW-1133">Transmembrane helix</keyword>
<dbReference type="InterPro" id="IPR051633">
    <property type="entry name" value="AceTr"/>
</dbReference>
<feature type="compositionally biased region" description="Polar residues" evidence="6">
    <location>
        <begin position="33"/>
        <end position="43"/>
    </location>
</feature>
<keyword evidence="5 7" id="KW-0472">Membrane</keyword>
<keyword evidence="3 7" id="KW-0812">Transmembrane</keyword>
<gene>
    <name evidence="8" type="ORF">OHK93_000783</name>
</gene>
<name>A0AA43TS91_9LECA</name>
<feature type="transmembrane region" description="Helical" evidence="7">
    <location>
        <begin position="179"/>
        <end position="196"/>
    </location>
</feature>
<feature type="region of interest" description="Disordered" evidence="6">
    <location>
        <begin position="1"/>
        <end position="63"/>
    </location>
</feature>
<evidence type="ECO:0000256" key="4">
    <source>
        <dbReference type="ARBA" id="ARBA00022989"/>
    </source>
</evidence>
<comment type="similarity">
    <text evidence="2">Belongs to the acetate uptake transporter (AceTr) (TC 2.A.96) family.</text>
</comment>
<keyword evidence="9" id="KW-1185">Reference proteome</keyword>
<dbReference type="GO" id="GO:0015123">
    <property type="term" value="F:acetate transmembrane transporter activity"/>
    <property type="evidence" value="ECO:0007669"/>
    <property type="project" value="TreeGrafter"/>
</dbReference>
<evidence type="ECO:0000313" key="8">
    <source>
        <dbReference type="EMBL" id="MDI1489586.1"/>
    </source>
</evidence>
<comment type="subcellular location">
    <subcellularLocation>
        <location evidence="1">Membrane</location>
        <topology evidence="1">Multi-pass membrane protein</topology>
    </subcellularLocation>
</comment>
<feature type="transmembrane region" description="Helical" evidence="7">
    <location>
        <begin position="96"/>
        <end position="118"/>
    </location>
</feature>
<evidence type="ECO:0000256" key="7">
    <source>
        <dbReference type="SAM" id="Phobius"/>
    </source>
</evidence>
<dbReference type="Proteomes" id="UP001161017">
    <property type="component" value="Unassembled WGS sequence"/>
</dbReference>
<reference evidence="8" key="1">
    <citation type="journal article" date="2023" name="Genome Biol. Evol.">
        <title>First Whole Genome Sequence and Flow Cytometry Genome Size Data for the Lichen-Forming Fungus Ramalina farinacea (Ascomycota).</title>
        <authorList>
            <person name="Llewellyn T."/>
            <person name="Mian S."/>
            <person name="Hill R."/>
            <person name="Leitch I.J."/>
            <person name="Gaya E."/>
        </authorList>
    </citation>
    <scope>NUCLEOTIDE SEQUENCE</scope>
    <source>
        <strain evidence="8">LIQ254RAFAR</strain>
    </source>
</reference>
<feature type="compositionally biased region" description="Basic and acidic residues" evidence="6">
    <location>
        <begin position="18"/>
        <end position="30"/>
    </location>
</feature>
<dbReference type="GO" id="GO:0005886">
    <property type="term" value="C:plasma membrane"/>
    <property type="evidence" value="ECO:0007669"/>
    <property type="project" value="TreeGrafter"/>
</dbReference>
<dbReference type="AlphaFoldDB" id="A0AA43TS91"/>
<feature type="transmembrane region" description="Helical" evidence="7">
    <location>
        <begin position="67"/>
        <end position="84"/>
    </location>
</feature>
<feature type="compositionally biased region" description="Low complexity" evidence="6">
    <location>
        <begin position="1"/>
        <end position="16"/>
    </location>
</feature>
<evidence type="ECO:0000256" key="6">
    <source>
        <dbReference type="SAM" id="MobiDB-lite"/>
    </source>
</evidence>
<evidence type="ECO:0000256" key="2">
    <source>
        <dbReference type="ARBA" id="ARBA00005587"/>
    </source>
</evidence>
<sequence length="278" mass="29197">MSSTCLAASSSPSSTAVGDKRTLQDYDPEKASSPATPQQSRPSASPHHPSDAQPTPPSLPKRSAHPAPLGILSFATSLFLLSAFGVHTRSIAHPNAILGCLIFFGGLCQFLTGIVHLFRAGGGAHSDTFAATVFPSYGAFNLAYALIYLPGSGILAAYTDDPANPGAAVLPTREFYDAMGVWYWAWFIVTVIFLIGAVRTNWVVVSMLGLLALELAMLAVGSMMGGQGMLNMLGSGVGFVVSGLAYYAGAASLWGNGATPIKLPLFPMRRQDDDRQLA</sequence>
<evidence type="ECO:0000256" key="1">
    <source>
        <dbReference type="ARBA" id="ARBA00004141"/>
    </source>
</evidence>
<evidence type="ECO:0000256" key="5">
    <source>
        <dbReference type="ARBA" id="ARBA00023136"/>
    </source>
</evidence>
<dbReference type="InterPro" id="IPR000791">
    <property type="entry name" value="Gpr1/Fun34/SatP-like"/>
</dbReference>
<feature type="transmembrane region" description="Helical" evidence="7">
    <location>
        <begin position="232"/>
        <end position="254"/>
    </location>
</feature>
<evidence type="ECO:0000256" key="3">
    <source>
        <dbReference type="ARBA" id="ARBA00022692"/>
    </source>
</evidence>
<feature type="transmembrane region" description="Helical" evidence="7">
    <location>
        <begin position="202"/>
        <end position="220"/>
    </location>
</feature>